<dbReference type="InterPro" id="IPR001254">
    <property type="entry name" value="Trypsin_dom"/>
</dbReference>
<keyword evidence="4 8" id="KW-0645">Protease</keyword>
<evidence type="ECO:0000256" key="3">
    <source>
        <dbReference type="ARBA" id="ARBA00022525"/>
    </source>
</evidence>
<keyword evidence="6 8" id="KW-0720">Serine protease</keyword>
<protein>
    <submittedName>
        <fullName evidence="13">Chymotrypsin-2-like</fullName>
    </submittedName>
</protein>
<dbReference type="CDD" id="cd00190">
    <property type="entry name" value="Tryp_SPc"/>
    <property type="match status" value="1"/>
</dbReference>
<evidence type="ECO:0000256" key="7">
    <source>
        <dbReference type="ARBA" id="ARBA00023157"/>
    </source>
</evidence>
<dbReference type="RefSeq" id="XP_005186316.2">
    <property type="nucleotide sequence ID" value="XM_005186259.3"/>
</dbReference>
<dbReference type="GO" id="GO:0005576">
    <property type="term" value="C:extracellular region"/>
    <property type="evidence" value="ECO:0007669"/>
    <property type="project" value="UniProtKB-SubCell"/>
</dbReference>
<accession>A0A9J7CXJ7</accession>
<evidence type="ECO:0000313" key="12">
    <source>
        <dbReference type="Proteomes" id="UP001652621"/>
    </source>
</evidence>
<evidence type="ECO:0000256" key="6">
    <source>
        <dbReference type="ARBA" id="ARBA00022825"/>
    </source>
</evidence>
<keyword evidence="9" id="KW-1133">Transmembrane helix</keyword>
<feature type="domain" description="Peptidase S1" evidence="11">
    <location>
        <begin position="60"/>
        <end position="297"/>
    </location>
</feature>
<evidence type="ECO:0000256" key="9">
    <source>
        <dbReference type="SAM" id="Phobius"/>
    </source>
</evidence>
<evidence type="ECO:0000256" key="8">
    <source>
        <dbReference type="RuleBase" id="RU363034"/>
    </source>
</evidence>
<dbReference type="InterPro" id="IPR033116">
    <property type="entry name" value="TRYPSIN_SER"/>
</dbReference>
<feature type="transmembrane region" description="Helical" evidence="9">
    <location>
        <begin position="298"/>
        <end position="318"/>
    </location>
</feature>
<dbReference type="Gene3D" id="2.40.10.10">
    <property type="entry name" value="Trypsin-like serine proteases"/>
    <property type="match status" value="1"/>
</dbReference>
<dbReference type="InterPro" id="IPR043504">
    <property type="entry name" value="Peptidase_S1_PA_chymotrypsin"/>
</dbReference>
<dbReference type="FunFam" id="2.40.10.10:FF:000036">
    <property type="entry name" value="Trypsin beta"/>
    <property type="match status" value="1"/>
</dbReference>
<keyword evidence="9" id="KW-0812">Transmembrane</keyword>
<dbReference type="PROSITE" id="PS00135">
    <property type="entry name" value="TRYPSIN_SER"/>
    <property type="match status" value="1"/>
</dbReference>
<organism evidence="12 13">
    <name type="scientific">Musca domestica</name>
    <name type="common">House fly</name>
    <dbReference type="NCBI Taxonomy" id="7370"/>
    <lineage>
        <taxon>Eukaryota</taxon>
        <taxon>Metazoa</taxon>
        <taxon>Ecdysozoa</taxon>
        <taxon>Arthropoda</taxon>
        <taxon>Hexapoda</taxon>
        <taxon>Insecta</taxon>
        <taxon>Pterygota</taxon>
        <taxon>Neoptera</taxon>
        <taxon>Endopterygota</taxon>
        <taxon>Diptera</taxon>
        <taxon>Brachycera</taxon>
        <taxon>Muscomorpha</taxon>
        <taxon>Muscoidea</taxon>
        <taxon>Muscidae</taxon>
        <taxon>Musca</taxon>
    </lineage>
</organism>
<keyword evidence="5 8" id="KW-0378">Hydrolase</keyword>
<sequence>MSVNFKIILCIFFTYLFVNLNASPISKNNQELYDVPTKSLNNQHQALMSSNQSLDSLYRITGGYRPSEHVVSIRRKNRFNAMLNKYFGSGHMCGGAILNSRVILTAAHCLKSVFKKDERPSSLEVVAKTPKRLNKTPVTQVLTVSEVITHSEYSPKTNHNDIGILKLMEDIIFDNKWADKIAQPNKPPIAETSCTVLGWGKMYERGPMPNEVLYINVVIHKNSYCHLVFPDLSEKQICAGDAKHEQRDACMGDSGSPLICDDVVVGIVSFGHGCHQKHPTVYSDVFYYLDWIKENHGVTSYGSCSVIFFIFAMLSIFFL</sequence>
<evidence type="ECO:0000259" key="11">
    <source>
        <dbReference type="PROSITE" id="PS50240"/>
    </source>
</evidence>
<feature type="chain" id="PRO_5039933865" evidence="10">
    <location>
        <begin position="23"/>
        <end position="319"/>
    </location>
</feature>
<dbReference type="AlphaFoldDB" id="A0A9J7CXJ7"/>
<dbReference type="PROSITE" id="PS00134">
    <property type="entry name" value="TRYPSIN_HIS"/>
    <property type="match status" value="1"/>
</dbReference>
<keyword evidence="9" id="KW-0472">Membrane</keyword>
<dbReference type="FunFam" id="2.40.10.10:FF:000068">
    <property type="entry name" value="transmembrane protease serine 2"/>
    <property type="match status" value="1"/>
</dbReference>
<gene>
    <name evidence="13" type="primary">LOC101894559</name>
</gene>
<dbReference type="SMART" id="SM00020">
    <property type="entry name" value="Tryp_SPc"/>
    <property type="match status" value="1"/>
</dbReference>
<reference evidence="13" key="1">
    <citation type="submission" date="2025-08" db="UniProtKB">
        <authorList>
            <consortium name="RefSeq"/>
        </authorList>
    </citation>
    <scope>IDENTIFICATION</scope>
    <source>
        <strain evidence="13">Aabys</strain>
        <tissue evidence="13">Whole body</tissue>
    </source>
</reference>
<keyword evidence="3" id="KW-0964">Secreted</keyword>
<comment type="similarity">
    <text evidence="2">Belongs to the peptidase S1 family.</text>
</comment>
<dbReference type="GO" id="GO:0004252">
    <property type="term" value="F:serine-type endopeptidase activity"/>
    <property type="evidence" value="ECO:0007669"/>
    <property type="project" value="InterPro"/>
</dbReference>
<dbReference type="PANTHER" id="PTHR24276:SF91">
    <property type="entry name" value="AT26814P-RELATED"/>
    <property type="match status" value="1"/>
</dbReference>
<dbReference type="PRINTS" id="PR00722">
    <property type="entry name" value="CHYMOTRYPSIN"/>
</dbReference>
<proteinExistence type="inferred from homology"/>
<dbReference type="InterPro" id="IPR009003">
    <property type="entry name" value="Peptidase_S1_PA"/>
</dbReference>
<feature type="signal peptide" evidence="10">
    <location>
        <begin position="1"/>
        <end position="22"/>
    </location>
</feature>
<evidence type="ECO:0000256" key="2">
    <source>
        <dbReference type="ARBA" id="ARBA00007664"/>
    </source>
</evidence>
<keyword evidence="12" id="KW-1185">Reference proteome</keyword>
<dbReference type="OrthoDB" id="10059102at2759"/>
<dbReference type="KEGG" id="mde:101894559"/>
<dbReference type="VEuPathDB" id="VectorBase:MDOMA2_005261"/>
<dbReference type="GeneID" id="101894559"/>
<dbReference type="InterPro" id="IPR001314">
    <property type="entry name" value="Peptidase_S1A"/>
</dbReference>
<dbReference type="PANTHER" id="PTHR24276">
    <property type="entry name" value="POLYSERASE-RELATED"/>
    <property type="match status" value="1"/>
</dbReference>
<evidence type="ECO:0000256" key="1">
    <source>
        <dbReference type="ARBA" id="ARBA00004239"/>
    </source>
</evidence>
<evidence type="ECO:0000256" key="5">
    <source>
        <dbReference type="ARBA" id="ARBA00022801"/>
    </source>
</evidence>
<evidence type="ECO:0000256" key="4">
    <source>
        <dbReference type="ARBA" id="ARBA00022670"/>
    </source>
</evidence>
<dbReference type="InterPro" id="IPR050430">
    <property type="entry name" value="Peptidase_S1"/>
</dbReference>
<name>A0A9J7CXJ7_MUSDO</name>
<evidence type="ECO:0000256" key="10">
    <source>
        <dbReference type="SAM" id="SignalP"/>
    </source>
</evidence>
<dbReference type="InterPro" id="IPR018114">
    <property type="entry name" value="TRYPSIN_HIS"/>
</dbReference>
<dbReference type="Proteomes" id="UP001652621">
    <property type="component" value="Unplaced"/>
</dbReference>
<dbReference type="PROSITE" id="PS50240">
    <property type="entry name" value="TRYPSIN_DOM"/>
    <property type="match status" value="1"/>
</dbReference>
<keyword evidence="7" id="KW-1015">Disulfide bond</keyword>
<evidence type="ECO:0000313" key="13">
    <source>
        <dbReference type="RefSeq" id="XP_005186316.2"/>
    </source>
</evidence>
<dbReference type="SUPFAM" id="SSF50494">
    <property type="entry name" value="Trypsin-like serine proteases"/>
    <property type="match status" value="1"/>
</dbReference>
<comment type="subcellular location">
    <subcellularLocation>
        <location evidence="1">Secreted</location>
        <location evidence="1">Extracellular space</location>
    </subcellularLocation>
</comment>
<keyword evidence="10" id="KW-0732">Signal</keyword>
<dbReference type="Pfam" id="PF00089">
    <property type="entry name" value="Trypsin"/>
    <property type="match status" value="1"/>
</dbReference>
<dbReference type="GO" id="GO:0006508">
    <property type="term" value="P:proteolysis"/>
    <property type="evidence" value="ECO:0007669"/>
    <property type="project" value="UniProtKB-KW"/>
</dbReference>